<dbReference type="GO" id="GO:0006508">
    <property type="term" value="P:proteolysis"/>
    <property type="evidence" value="ECO:0007669"/>
    <property type="project" value="UniProtKB-KW"/>
</dbReference>
<proteinExistence type="inferred from homology"/>
<evidence type="ECO:0000256" key="2">
    <source>
        <dbReference type="ARBA" id="ARBA00022670"/>
    </source>
</evidence>
<evidence type="ECO:0000256" key="1">
    <source>
        <dbReference type="ARBA" id="ARBA00007074"/>
    </source>
</evidence>
<keyword evidence="2" id="KW-0645">Protease</keyword>
<protein>
    <submittedName>
        <fullName evidence="6">NlpC/P60 family protein</fullName>
    </submittedName>
</protein>
<dbReference type="EMBL" id="VIVN01000001">
    <property type="protein sequence ID" value="TWE09056.1"/>
    <property type="molecule type" value="Genomic_DNA"/>
</dbReference>
<feature type="domain" description="NlpC/P60" evidence="5">
    <location>
        <begin position="75"/>
        <end position="108"/>
    </location>
</feature>
<keyword evidence="4" id="KW-0788">Thiol protease</keyword>
<evidence type="ECO:0000313" key="6">
    <source>
        <dbReference type="EMBL" id="TWE09056.1"/>
    </source>
</evidence>
<sequence length="109" mass="11871">MKEELKQQEQEKLSQKLELQQQDQSLALKEAGLEGVEQNSITTSSTLIHAIIPTTSNETINTVIHAGEKYIGNSVYVFGGGRNANDVAQGRFDCSGFVAWAFSQAGIKV</sequence>
<comment type="caution">
    <text evidence="6">The sequence shown here is derived from an EMBL/GenBank/DDBJ whole genome shotgun (WGS) entry which is preliminary data.</text>
</comment>
<dbReference type="InterPro" id="IPR038765">
    <property type="entry name" value="Papain-like_cys_pep_sf"/>
</dbReference>
<dbReference type="Gene3D" id="3.90.1720.10">
    <property type="entry name" value="endopeptidase domain like (from Nostoc punctiforme)"/>
    <property type="match status" value="1"/>
</dbReference>
<dbReference type="PANTHER" id="PTHR47053:SF1">
    <property type="entry name" value="MUREIN DD-ENDOPEPTIDASE MEPH-RELATED"/>
    <property type="match status" value="1"/>
</dbReference>
<evidence type="ECO:0000256" key="4">
    <source>
        <dbReference type="ARBA" id="ARBA00022807"/>
    </source>
</evidence>
<evidence type="ECO:0000259" key="5">
    <source>
        <dbReference type="Pfam" id="PF00877"/>
    </source>
</evidence>
<gene>
    <name evidence="6" type="ORF">FB550_1011088</name>
</gene>
<evidence type="ECO:0000313" key="7">
    <source>
        <dbReference type="Proteomes" id="UP000319671"/>
    </source>
</evidence>
<dbReference type="AlphaFoldDB" id="A0A561E0A5"/>
<dbReference type="GO" id="GO:0008234">
    <property type="term" value="F:cysteine-type peptidase activity"/>
    <property type="evidence" value="ECO:0007669"/>
    <property type="project" value="UniProtKB-KW"/>
</dbReference>
<dbReference type="InterPro" id="IPR051202">
    <property type="entry name" value="Peptidase_C40"/>
</dbReference>
<keyword evidence="3" id="KW-0378">Hydrolase</keyword>
<dbReference type="Pfam" id="PF00877">
    <property type="entry name" value="NLPC_P60"/>
    <property type="match status" value="1"/>
</dbReference>
<reference evidence="6 7" key="1">
    <citation type="submission" date="2019-06" db="EMBL/GenBank/DDBJ databases">
        <title>Sorghum-associated microbial communities from plants grown in Nebraska, USA.</title>
        <authorList>
            <person name="Schachtman D."/>
        </authorList>
    </citation>
    <scope>NUCLEOTIDE SEQUENCE [LARGE SCALE GENOMIC DNA]</scope>
    <source>
        <strain evidence="6 7">2482</strain>
    </source>
</reference>
<dbReference type="SUPFAM" id="SSF54001">
    <property type="entry name" value="Cysteine proteinases"/>
    <property type="match status" value="1"/>
</dbReference>
<comment type="similarity">
    <text evidence="1">Belongs to the peptidase C40 family.</text>
</comment>
<dbReference type="InterPro" id="IPR000064">
    <property type="entry name" value="NLP_P60_dom"/>
</dbReference>
<dbReference type="PANTHER" id="PTHR47053">
    <property type="entry name" value="MUREIN DD-ENDOPEPTIDASE MEPH-RELATED"/>
    <property type="match status" value="1"/>
</dbReference>
<name>A0A561E0A5_9BACI</name>
<evidence type="ECO:0000256" key="3">
    <source>
        <dbReference type="ARBA" id="ARBA00022801"/>
    </source>
</evidence>
<dbReference type="Proteomes" id="UP000319671">
    <property type="component" value="Unassembled WGS sequence"/>
</dbReference>
<organism evidence="6 7">
    <name type="scientific">Neobacillus bataviensis</name>
    <dbReference type="NCBI Taxonomy" id="220685"/>
    <lineage>
        <taxon>Bacteria</taxon>
        <taxon>Bacillati</taxon>
        <taxon>Bacillota</taxon>
        <taxon>Bacilli</taxon>
        <taxon>Bacillales</taxon>
        <taxon>Bacillaceae</taxon>
        <taxon>Neobacillus</taxon>
    </lineage>
</organism>
<accession>A0A561E0A5</accession>
<keyword evidence="7" id="KW-1185">Reference proteome</keyword>